<dbReference type="Proteomes" id="UP000332933">
    <property type="component" value="Unassembled WGS sequence"/>
</dbReference>
<keyword evidence="1" id="KW-0472">Membrane</keyword>
<sequence>MPTHDPTTSQRIRQDWNESVPWAYLEPMTQNIPLGDPLVRPPPPRVPTSYDIFIGISAYRDGVRCGFTLFTAFSRAKHPHRVHIGLVDQTQDDDARCVDEYCALAAAAGWPEPCLYKDQIRVDARDARRSKGPTLARWQQQQLIQDEEFCLAIDAHSQFLADWDVVLVDEWLRTDNEMAVLTSYPMGYNWMGPNQSRPTHYSSHLCAYMPRANVQEIPIIAGWKAVDDSEMPQMAALWGGCLSFSKCHAERRAQNDKHMNWVFWGEEYLRSMQLWTRGYDLYSPSRHGSVVFHNWSDDKGTKKRFWDNVTQVMTKDEHDKEEQLAYNRLRMVLTLPFEGPVDATEIDTYHGGKVRTVEQFLAFSGISNVDPTRDEARCEQLHWVPYAVPEIIESLLPGWTMRASPATIEGTTTTTMPPLATVAALAQVETQPPSWHASFQSQLDQVVFVSSQLDETLQAMQRKIDAWDSRLPLQPATDLSPLLVPVAFVWLTLLSAWLVYSRRRHQETYEPVRVVDEA</sequence>
<evidence type="ECO:0000313" key="4">
    <source>
        <dbReference type="Proteomes" id="UP000332933"/>
    </source>
</evidence>
<keyword evidence="1" id="KW-1133">Transmembrane helix</keyword>
<accession>A0A485LI51</accession>
<feature type="transmembrane region" description="Helical" evidence="1">
    <location>
        <begin position="479"/>
        <end position="500"/>
    </location>
</feature>
<evidence type="ECO:0000313" key="2">
    <source>
        <dbReference type="EMBL" id="KAF0686542.1"/>
    </source>
</evidence>
<dbReference type="PANTHER" id="PTHR34496">
    <property type="entry name" value="GLCNAC TRANSFERASE-RELATED"/>
    <property type="match status" value="1"/>
</dbReference>
<dbReference type="Pfam" id="PF11397">
    <property type="entry name" value="GlcNAc"/>
    <property type="match status" value="2"/>
</dbReference>
<organism evidence="3 4">
    <name type="scientific">Aphanomyces stellatus</name>
    <dbReference type="NCBI Taxonomy" id="120398"/>
    <lineage>
        <taxon>Eukaryota</taxon>
        <taxon>Sar</taxon>
        <taxon>Stramenopiles</taxon>
        <taxon>Oomycota</taxon>
        <taxon>Saprolegniomycetes</taxon>
        <taxon>Saprolegniales</taxon>
        <taxon>Verrucalvaceae</taxon>
        <taxon>Aphanomyces</taxon>
    </lineage>
</organism>
<gene>
    <name evidence="3" type="primary">Aste57867_21672</name>
    <name evidence="2" type="ORF">As57867_021603</name>
    <name evidence="3" type="ORF">ASTE57867_21672</name>
</gene>
<keyword evidence="1" id="KW-0812">Transmembrane</keyword>
<reference evidence="3 4" key="1">
    <citation type="submission" date="2019-03" db="EMBL/GenBank/DDBJ databases">
        <authorList>
            <person name="Gaulin E."/>
            <person name="Dumas B."/>
        </authorList>
    </citation>
    <scope>NUCLEOTIDE SEQUENCE [LARGE SCALE GENOMIC DNA]</scope>
    <source>
        <strain evidence="3">CBS 568.67</strain>
    </source>
</reference>
<dbReference type="InterPro" id="IPR021067">
    <property type="entry name" value="Glycosyltransferase"/>
</dbReference>
<name>A0A485LI51_9STRA</name>
<evidence type="ECO:0000313" key="3">
    <source>
        <dbReference type="EMBL" id="VFT98341.1"/>
    </source>
</evidence>
<evidence type="ECO:0000256" key="1">
    <source>
        <dbReference type="SAM" id="Phobius"/>
    </source>
</evidence>
<proteinExistence type="predicted"/>
<keyword evidence="4" id="KW-1185">Reference proteome</keyword>
<dbReference type="AlphaFoldDB" id="A0A485LI51"/>
<dbReference type="EMBL" id="VJMH01006992">
    <property type="protein sequence ID" value="KAF0686542.1"/>
    <property type="molecule type" value="Genomic_DNA"/>
</dbReference>
<dbReference type="PANTHER" id="PTHR34496:SF6">
    <property type="entry name" value="GLYCOSYLTRANSFERASE 2-LIKE DOMAIN-CONTAINING PROTEIN"/>
    <property type="match status" value="1"/>
</dbReference>
<dbReference type="EMBL" id="CAADRA010007018">
    <property type="protein sequence ID" value="VFT98341.1"/>
    <property type="molecule type" value="Genomic_DNA"/>
</dbReference>
<dbReference type="OrthoDB" id="76265at2759"/>
<protein>
    <submittedName>
        <fullName evidence="3">Aste57867_21672 protein</fullName>
    </submittedName>
</protein>
<reference evidence="2" key="2">
    <citation type="submission" date="2019-06" db="EMBL/GenBank/DDBJ databases">
        <title>Genomics analysis of Aphanomyces spp. identifies a new class of oomycete effector associated with host adaptation.</title>
        <authorList>
            <person name="Gaulin E."/>
        </authorList>
    </citation>
    <scope>NUCLEOTIDE SEQUENCE</scope>
    <source>
        <strain evidence="2">CBS 578.67</strain>
    </source>
</reference>